<evidence type="ECO:0000313" key="1">
    <source>
        <dbReference type="EMBL" id="GAA4141110.1"/>
    </source>
</evidence>
<accession>A0ABP7YTH5</accession>
<dbReference type="InterPro" id="IPR012545">
    <property type="entry name" value="DUF1697"/>
</dbReference>
<protein>
    <submittedName>
        <fullName evidence="1">DUF1697 domain-containing protein</fullName>
    </submittedName>
</protein>
<comment type="caution">
    <text evidence="1">The sequence shown here is derived from an EMBL/GenBank/DDBJ whole genome shotgun (WGS) entry which is preliminary data.</text>
</comment>
<keyword evidence="2" id="KW-1185">Reference proteome</keyword>
<dbReference type="EMBL" id="BAAAZI010000008">
    <property type="protein sequence ID" value="GAA4141110.1"/>
    <property type="molecule type" value="Genomic_DNA"/>
</dbReference>
<dbReference type="PANTHER" id="PTHR36439:SF1">
    <property type="entry name" value="DUF1697 DOMAIN-CONTAINING PROTEIN"/>
    <property type="match status" value="1"/>
</dbReference>
<dbReference type="Pfam" id="PF08002">
    <property type="entry name" value="DUF1697"/>
    <property type="match status" value="1"/>
</dbReference>
<dbReference type="Gene3D" id="3.30.70.1280">
    <property type="entry name" value="SP0830-like domains"/>
    <property type="match status" value="1"/>
</dbReference>
<dbReference type="SUPFAM" id="SSF160379">
    <property type="entry name" value="SP0830-like"/>
    <property type="match status" value="1"/>
</dbReference>
<dbReference type="Proteomes" id="UP001500101">
    <property type="component" value="Unassembled WGS sequence"/>
</dbReference>
<sequence>MSALKSILEENGLQNVLTYIQSGNIYLKTELEKKDLERQLQQIIKDHFHLDISCFVIEPTKLEQILQENPYCNGEEPNKVFITFLDAIPDSNLIADLKSIDYSPETFFINKDILYYHLPMGMAKSKYNNNFFEKKLKLKATGRNVNTVLKMHQLLK</sequence>
<gene>
    <name evidence="1" type="ORF">GCM10022216_20810</name>
</gene>
<organism evidence="1 2">
    <name type="scientific">Sphingobacterium kyonggiense</name>
    <dbReference type="NCBI Taxonomy" id="714075"/>
    <lineage>
        <taxon>Bacteria</taxon>
        <taxon>Pseudomonadati</taxon>
        <taxon>Bacteroidota</taxon>
        <taxon>Sphingobacteriia</taxon>
        <taxon>Sphingobacteriales</taxon>
        <taxon>Sphingobacteriaceae</taxon>
        <taxon>Sphingobacterium</taxon>
    </lineage>
</organism>
<dbReference type="PIRSF" id="PIRSF008502">
    <property type="entry name" value="UCP008502"/>
    <property type="match status" value="1"/>
</dbReference>
<reference evidence="2" key="1">
    <citation type="journal article" date="2019" name="Int. J. Syst. Evol. Microbiol.">
        <title>The Global Catalogue of Microorganisms (GCM) 10K type strain sequencing project: providing services to taxonomists for standard genome sequencing and annotation.</title>
        <authorList>
            <consortium name="The Broad Institute Genomics Platform"/>
            <consortium name="The Broad Institute Genome Sequencing Center for Infectious Disease"/>
            <person name="Wu L."/>
            <person name="Ma J."/>
        </authorList>
    </citation>
    <scope>NUCLEOTIDE SEQUENCE [LARGE SCALE GENOMIC DNA]</scope>
    <source>
        <strain evidence="2">JCM 16704</strain>
    </source>
</reference>
<name>A0ABP7YTH5_9SPHI</name>
<dbReference type="Gene3D" id="3.30.70.1260">
    <property type="entry name" value="bacterial protein sp0830 like"/>
    <property type="match status" value="1"/>
</dbReference>
<evidence type="ECO:0000313" key="2">
    <source>
        <dbReference type="Proteomes" id="UP001500101"/>
    </source>
</evidence>
<proteinExistence type="predicted"/>
<dbReference type="PANTHER" id="PTHR36439">
    <property type="entry name" value="BLL4334 PROTEIN"/>
    <property type="match status" value="1"/>
</dbReference>